<dbReference type="Gene3D" id="3.30.70.270">
    <property type="match status" value="1"/>
</dbReference>
<dbReference type="GO" id="GO:0005657">
    <property type="term" value="C:replication fork"/>
    <property type="evidence" value="ECO:0007669"/>
    <property type="project" value="TreeGrafter"/>
</dbReference>
<organism evidence="12 13">
    <name type="scientific">Cryptosporidium muris (strain RN66)</name>
    <dbReference type="NCBI Taxonomy" id="441375"/>
    <lineage>
        <taxon>Eukaryota</taxon>
        <taxon>Sar</taxon>
        <taxon>Alveolata</taxon>
        <taxon>Apicomplexa</taxon>
        <taxon>Conoidasida</taxon>
        <taxon>Coccidia</taxon>
        <taxon>Eucoccidiorida</taxon>
        <taxon>Eimeriorina</taxon>
        <taxon>Cryptosporidiidae</taxon>
        <taxon>Cryptosporidium</taxon>
    </lineage>
</organism>
<proteinExistence type="predicted"/>
<keyword evidence="3" id="KW-0479">Metal-binding</keyword>
<evidence type="ECO:0000256" key="9">
    <source>
        <dbReference type="ARBA" id="ARBA00044975"/>
    </source>
</evidence>
<feature type="domain" description="UmuC" evidence="10">
    <location>
        <begin position="76"/>
        <end position="367"/>
    </location>
</feature>
<dbReference type="PROSITE" id="PS50173">
    <property type="entry name" value="UMUC"/>
    <property type="match status" value="1"/>
</dbReference>
<dbReference type="GO" id="GO:0009314">
    <property type="term" value="P:response to radiation"/>
    <property type="evidence" value="ECO:0007669"/>
    <property type="project" value="TreeGrafter"/>
</dbReference>
<evidence type="ECO:0000256" key="5">
    <source>
        <dbReference type="ARBA" id="ARBA00022771"/>
    </source>
</evidence>
<gene>
    <name evidence="12" type="ORF">CMU_022130</name>
</gene>
<evidence type="ECO:0000256" key="7">
    <source>
        <dbReference type="ARBA" id="ARBA00023204"/>
    </source>
</evidence>
<feature type="domain" description="UBZ3-type" evidence="11">
    <location>
        <begin position="633"/>
        <end position="667"/>
    </location>
</feature>
<keyword evidence="5" id="KW-0863">Zinc-finger</keyword>
<dbReference type="Gene3D" id="1.10.150.20">
    <property type="entry name" value="5' to 3' exonuclease, C-terminal subdomain"/>
    <property type="match status" value="1"/>
</dbReference>
<dbReference type="GO" id="GO:0005634">
    <property type="term" value="C:nucleus"/>
    <property type="evidence" value="ECO:0007669"/>
    <property type="project" value="UniProtKB-SubCell"/>
</dbReference>
<accession>B6AK40</accession>
<evidence type="ECO:0000256" key="4">
    <source>
        <dbReference type="ARBA" id="ARBA00022763"/>
    </source>
</evidence>
<evidence type="ECO:0000313" key="12">
    <source>
        <dbReference type="EMBL" id="EEA08581.1"/>
    </source>
</evidence>
<dbReference type="OMA" id="YNCNICH"/>
<dbReference type="InterPro" id="IPR017961">
    <property type="entry name" value="DNA_pol_Y-fam_little_finger"/>
</dbReference>
<dbReference type="InterPro" id="IPR036775">
    <property type="entry name" value="DNA_pol_Y-fam_lit_finger_sf"/>
</dbReference>
<dbReference type="PANTHER" id="PTHR45873">
    <property type="entry name" value="DNA POLYMERASE ETA"/>
    <property type="match status" value="1"/>
</dbReference>
<keyword evidence="6" id="KW-0862">Zinc</keyword>
<dbReference type="AlphaFoldDB" id="B6AK40"/>
<dbReference type="GO" id="GO:0003887">
    <property type="term" value="F:DNA-directed DNA polymerase activity"/>
    <property type="evidence" value="ECO:0007669"/>
    <property type="project" value="TreeGrafter"/>
</dbReference>
<dbReference type="GO" id="GO:0003684">
    <property type="term" value="F:damaged DNA binding"/>
    <property type="evidence" value="ECO:0007669"/>
    <property type="project" value="InterPro"/>
</dbReference>
<dbReference type="Pfam" id="PF00817">
    <property type="entry name" value="IMS"/>
    <property type="match status" value="1"/>
</dbReference>
<evidence type="ECO:0000256" key="1">
    <source>
        <dbReference type="ARBA" id="ARBA00004123"/>
    </source>
</evidence>
<dbReference type="Pfam" id="PF21704">
    <property type="entry name" value="POLH-Rev1_HhH"/>
    <property type="match status" value="1"/>
</dbReference>
<evidence type="ECO:0000256" key="2">
    <source>
        <dbReference type="ARBA" id="ARBA00022679"/>
    </source>
</evidence>
<dbReference type="GO" id="GO:0008270">
    <property type="term" value="F:zinc ion binding"/>
    <property type="evidence" value="ECO:0007669"/>
    <property type="project" value="UniProtKB-KW"/>
</dbReference>
<dbReference type="InterPro" id="IPR043502">
    <property type="entry name" value="DNA/RNA_pol_sf"/>
</dbReference>
<dbReference type="OrthoDB" id="447129at2759"/>
<dbReference type="GO" id="GO:0006281">
    <property type="term" value="P:DNA repair"/>
    <property type="evidence" value="ECO:0007669"/>
    <property type="project" value="UniProtKB-KW"/>
</dbReference>
<comment type="subcellular location">
    <subcellularLocation>
        <location evidence="1">Nucleus</location>
    </subcellularLocation>
</comment>
<keyword evidence="2 12" id="KW-0808">Transferase</keyword>
<evidence type="ECO:0000256" key="6">
    <source>
        <dbReference type="ARBA" id="ARBA00022833"/>
    </source>
</evidence>
<dbReference type="SUPFAM" id="SSF56672">
    <property type="entry name" value="DNA/RNA polymerases"/>
    <property type="match status" value="1"/>
</dbReference>
<dbReference type="PROSITE" id="PS51907">
    <property type="entry name" value="ZF_UBZ3"/>
    <property type="match status" value="1"/>
</dbReference>
<dbReference type="EMBL" id="DS989744">
    <property type="protein sequence ID" value="EEA08581.1"/>
    <property type="molecule type" value="Genomic_DNA"/>
</dbReference>
<reference evidence="12" key="1">
    <citation type="submission" date="2008-06" db="EMBL/GenBank/DDBJ databases">
        <authorList>
            <person name="Lorenzi H."/>
            <person name="Inman J."/>
            <person name="Miller J."/>
            <person name="Schobel S."/>
            <person name="Amedeo P."/>
            <person name="Caler E.V."/>
            <person name="da Silva J."/>
        </authorList>
    </citation>
    <scope>NUCLEOTIDE SEQUENCE [LARGE SCALE GENOMIC DNA]</scope>
    <source>
        <strain evidence="12">RN66</strain>
    </source>
</reference>
<evidence type="ECO:0000259" key="11">
    <source>
        <dbReference type="PROSITE" id="PS51907"/>
    </source>
</evidence>
<dbReference type="GO" id="GO:0035861">
    <property type="term" value="C:site of double-strand break"/>
    <property type="evidence" value="ECO:0007669"/>
    <property type="project" value="TreeGrafter"/>
</dbReference>
<dbReference type="Proteomes" id="UP000001460">
    <property type="component" value="Unassembled WGS sequence"/>
</dbReference>
<evidence type="ECO:0000259" key="10">
    <source>
        <dbReference type="PROSITE" id="PS50173"/>
    </source>
</evidence>
<dbReference type="STRING" id="441375.B6AK40"/>
<dbReference type="PIRSF" id="PIRSF036603">
    <property type="entry name" value="DPol_eta"/>
    <property type="match status" value="1"/>
</dbReference>
<keyword evidence="8" id="KW-0539">Nucleus</keyword>
<dbReference type="Gene3D" id="3.40.1170.60">
    <property type="match status" value="1"/>
</dbReference>
<keyword evidence="13" id="KW-1185">Reference proteome</keyword>
<dbReference type="GO" id="GO:0042276">
    <property type="term" value="P:error-prone translesion synthesis"/>
    <property type="evidence" value="ECO:0007669"/>
    <property type="project" value="TreeGrafter"/>
</dbReference>
<dbReference type="PANTHER" id="PTHR45873:SF1">
    <property type="entry name" value="DNA POLYMERASE ETA"/>
    <property type="match status" value="1"/>
</dbReference>
<dbReference type="InterPro" id="IPR052230">
    <property type="entry name" value="DNA_polymerase_eta"/>
</dbReference>
<keyword evidence="4" id="KW-0227">DNA damage</keyword>
<dbReference type="InterPro" id="IPR041298">
    <property type="entry name" value="UBZ3"/>
</dbReference>
<evidence type="ECO:0000313" key="13">
    <source>
        <dbReference type="Proteomes" id="UP000001460"/>
    </source>
</evidence>
<dbReference type="InterPro" id="IPR043128">
    <property type="entry name" value="Rev_trsase/Diguanyl_cyclase"/>
</dbReference>
<dbReference type="RefSeq" id="XP_002142930.1">
    <property type="nucleotide sequence ID" value="XM_002142894.1"/>
</dbReference>
<protein>
    <recommendedName>
        <fullName evidence="9">DNA polymerase eta</fullName>
    </recommendedName>
</protein>
<evidence type="ECO:0000256" key="8">
    <source>
        <dbReference type="ARBA" id="ARBA00023242"/>
    </source>
</evidence>
<dbReference type="InterPro" id="IPR001126">
    <property type="entry name" value="UmuC"/>
</dbReference>
<keyword evidence="12" id="KW-0548">Nucleotidyltransferase</keyword>
<keyword evidence="7" id="KW-0234">DNA repair</keyword>
<dbReference type="eggNOG" id="KOG2095">
    <property type="taxonomic scope" value="Eukaryota"/>
</dbReference>
<evidence type="ECO:0000256" key="3">
    <source>
        <dbReference type="ARBA" id="ARBA00022723"/>
    </source>
</evidence>
<sequence length="717" mass="83648">MEVNYLDFNETNTHLKLENGDTGTLPEKKNSKLGINDYFTTNNITIQSKKYADILLEDIIDEFVNQYKPNMVPRIIALIDMDAFFTQVQHKICNIPKDKPLVVLQRNTVIAVNYPGKARGIKRGMKLQEALSIYPDLAVPETTYYNDKIEDNNNYNIKKISLEIYREASREIFDNIANYIPKCKIQISSIDEAYIDLSENIKLILEYIVLVLKGERSDYRGIEDLLCLTGEEILNYQLNIVKNHKEMNFMKCLMDLFPELFNEKERSRIFLILFNSYNEKGKFSLFDIYGLKFDEILILLGATIIYRVRNRLLQDLNYTCSAGISINKMLAKLVCSLRKPNGQSVLLSRWINQYMGILPILKLRLLGGKLGKLVSEKLPMVRMSSDLLQYNKGTLIKLFGEKNGEYLYNTCRGIDLEAVIETQHYRSILSSKNFYSGLDNLDEIFKWLHIFSSELSERSKNLYKTLKIRPTKVGVTIRNKLSQNRTRVQSINYSDHTPNTDIIYKTAKFIFLNRFYEPNNSNIQKKESDINISYIKDIFPCKYLGVSLHNLIKNDSKFDILQFDISNNKTNNKLRYDENIIENYKNENKNNIQEFDNNNSLDILQSTKIINQLETNPNIKEDIIELSSDSDKSEDETYNCNICHQILKLSGKQQHDKYHLNFKLQSSKYQDPINKQRTLLLKSPLKINEKKSHNLRRKRSLNIYTSEDTLKQTKLNI</sequence>
<dbReference type="VEuPathDB" id="CryptoDB:CMU_022130"/>
<dbReference type="Pfam" id="PF11799">
    <property type="entry name" value="IMS_C"/>
    <property type="match status" value="1"/>
</dbReference>
<dbReference type="Gene3D" id="3.30.1490.100">
    <property type="entry name" value="DNA polymerase, Y-family, little finger domain"/>
    <property type="match status" value="1"/>
</dbReference>
<dbReference type="GeneID" id="6998073"/>
<name>B6AK40_CRYMR</name>
<dbReference type="SUPFAM" id="SSF100879">
    <property type="entry name" value="Lesion bypass DNA polymerase (Y-family), little finger domain"/>
    <property type="match status" value="1"/>
</dbReference>
<dbReference type="FunFam" id="1.10.150.20:FF:000014">
    <property type="entry name" value="Polymerase (DNA directed), eta"/>
    <property type="match status" value="1"/>
</dbReference>